<reference evidence="1" key="1">
    <citation type="submission" date="2023-11" db="EMBL/GenBank/DDBJ databases">
        <title>Genome assemblies of two species of porcelain crab, Petrolisthes cinctipes and Petrolisthes manimaculis (Anomura: Porcellanidae).</title>
        <authorList>
            <person name="Angst P."/>
        </authorList>
    </citation>
    <scope>NUCLEOTIDE SEQUENCE</scope>
    <source>
        <strain evidence="1">PB745_02</strain>
        <tissue evidence="1">Gill</tissue>
    </source>
</reference>
<dbReference type="Proteomes" id="UP001292094">
    <property type="component" value="Unassembled WGS sequence"/>
</dbReference>
<keyword evidence="2" id="KW-1185">Reference proteome</keyword>
<dbReference type="AlphaFoldDB" id="A0AAE1PJS1"/>
<comment type="caution">
    <text evidence="1">The sequence shown here is derived from an EMBL/GenBank/DDBJ whole genome shotgun (WGS) entry which is preliminary data.</text>
</comment>
<protein>
    <submittedName>
        <fullName evidence="1">Uncharacterized protein</fullName>
    </submittedName>
</protein>
<accession>A0AAE1PJS1</accession>
<organism evidence="1 2">
    <name type="scientific">Petrolisthes manimaculis</name>
    <dbReference type="NCBI Taxonomy" id="1843537"/>
    <lineage>
        <taxon>Eukaryota</taxon>
        <taxon>Metazoa</taxon>
        <taxon>Ecdysozoa</taxon>
        <taxon>Arthropoda</taxon>
        <taxon>Crustacea</taxon>
        <taxon>Multicrustacea</taxon>
        <taxon>Malacostraca</taxon>
        <taxon>Eumalacostraca</taxon>
        <taxon>Eucarida</taxon>
        <taxon>Decapoda</taxon>
        <taxon>Pleocyemata</taxon>
        <taxon>Anomura</taxon>
        <taxon>Galatheoidea</taxon>
        <taxon>Porcellanidae</taxon>
        <taxon>Petrolisthes</taxon>
    </lineage>
</organism>
<evidence type="ECO:0000313" key="1">
    <source>
        <dbReference type="EMBL" id="KAK4308996.1"/>
    </source>
</evidence>
<evidence type="ECO:0000313" key="2">
    <source>
        <dbReference type="Proteomes" id="UP001292094"/>
    </source>
</evidence>
<name>A0AAE1PJS1_9EUCA</name>
<sequence length="119" mass="13605">MCTPHRNPQTWYVLKIYFYARSAKEIGRNEPLIFLLPWSARLLRLDEAPHTNVKILKRPRLVESLKGLQTLLEEAGQSKFSKAELLANQSEEWNAIRPLGTLGYKLGWGGEGKEGRKEG</sequence>
<gene>
    <name evidence="1" type="ORF">Pmani_019358</name>
</gene>
<proteinExistence type="predicted"/>
<dbReference type="EMBL" id="JAWZYT010001813">
    <property type="protein sequence ID" value="KAK4308996.1"/>
    <property type="molecule type" value="Genomic_DNA"/>
</dbReference>